<dbReference type="GO" id="GO:0005881">
    <property type="term" value="C:cytoplasmic microtubule"/>
    <property type="evidence" value="ECO:0007669"/>
    <property type="project" value="TreeGrafter"/>
</dbReference>
<dbReference type="PANTHER" id="PTHR21567:SF9">
    <property type="entry name" value="CLIP-ASSOCIATING PROTEIN"/>
    <property type="match status" value="1"/>
</dbReference>
<dbReference type="SUPFAM" id="SSF48371">
    <property type="entry name" value="ARM repeat"/>
    <property type="match status" value="1"/>
</dbReference>
<feature type="region of interest" description="Disordered" evidence="6">
    <location>
        <begin position="1"/>
        <end position="25"/>
    </location>
</feature>
<evidence type="ECO:0000256" key="2">
    <source>
        <dbReference type="ARBA" id="ARBA00009549"/>
    </source>
</evidence>
<keyword evidence="3" id="KW-0132">Cell division</keyword>
<dbReference type="OMA" id="GACEYHE"/>
<organism evidence="8 9">
    <name type="scientific">Spizellomyces punctatus (strain DAOM BR117)</name>
    <dbReference type="NCBI Taxonomy" id="645134"/>
    <lineage>
        <taxon>Eukaryota</taxon>
        <taxon>Fungi</taxon>
        <taxon>Fungi incertae sedis</taxon>
        <taxon>Chytridiomycota</taxon>
        <taxon>Chytridiomycota incertae sedis</taxon>
        <taxon>Chytridiomycetes</taxon>
        <taxon>Spizellomycetales</taxon>
        <taxon>Spizellomycetaceae</taxon>
        <taxon>Spizellomyces</taxon>
    </lineage>
</organism>
<dbReference type="eggNOG" id="ENOG502S11N">
    <property type="taxonomic scope" value="Eukaryota"/>
</dbReference>
<protein>
    <recommendedName>
        <fullName evidence="7">CLASP N-terminal domain-containing protein</fullName>
    </recommendedName>
</protein>
<comment type="subcellular location">
    <subcellularLocation>
        <location evidence="1">Cytoplasm</location>
        <location evidence="1">Cytoskeleton</location>
        <location evidence="1">Spindle</location>
    </subcellularLocation>
</comment>
<feature type="domain" description="CLASP N-terminal" evidence="7">
    <location>
        <begin position="37"/>
        <end position="255"/>
    </location>
</feature>
<evidence type="ECO:0000313" key="8">
    <source>
        <dbReference type="EMBL" id="KNC98215.1"/>
    </source>
</evidence>
<comment type="similarity">
    <text evidence="2">Belongs to the CLASP family.</text>
</comment>
<evidence type="ECO:0000256" key="6">
    <source>
        <dbReference type="SAM" id="MobiDB-lite"/>
    </source>
</evidence>
<dbReference type="AlphaFoldDB" id="A0A0L0H9I7"/>
<keyword evidence="5" id="KW-0131">Cell cycle</keyword>
<keyword evidence="4" id="KW-0493">Microtubule</keyword>
<keyword evidence="9" id="KW-1185">Reference proteome</keyword>
<sequence>MLTSITTTTTSTTTTSTTASSSTLNVEPIALPSDAALDHELRVIHDTFQGKETEDNWTARETALMKISAIAKGSGALPSFLTIAKQYLKGPFESALATERTKLIRTAMRVVGDLAETLHERFEGLTDLTLKPVLKLASRANRVVVQTARDTVITSIKAAGLTNFIPTLSEAQGSPSKTLRETAMQCIVVSLNHNPAIRLQTQVDAIETAIGAGILDPVPTVRDWARQAFEAYKRVYPSRVELFVDALPETAKKYLKISTPKPRSRPPRHSIATLRERMKPELVPNVARAAEHDVVSNASSGGAQRVLDKAARVLVPDQARLGKPSRSLKEAGGGAQRVPKTVLAARKPNDLGRPAIQKTIPVTSTQHSQPKPAQRSALVKKSAIPKLTPTPEKTKVAPSPSKSDAKSSAIPKTRIATRTVQQSSPIKISPAVKEPITPPKSVVPASSKASSPAMPPKTHQSPTKQSPTPKDPATPQKSTTPASLKTSSPSKLPNTQQSPTKKSPAAKGLATTEKARAPASLKPISPSEPPKTQQSPTQKSPTAKGPATPQKSTAPASSKASSPSVSPSTSTKPRWNETGEIYSIREATTAIYTGQRLASVLKKIGQTENKEWFNHGVGTATRVLNDLESPGSQVLRSIQVIDAAMRRSFPEAIQAVGQESDVPPEGFLVDKFVFHDYCRYDNLRTAIHWARDKAAEVLLEHIAPSTLLTKVLEMFEVGYYDRLGLEVLRDAIDLGAKPVDEEEKHRMLEHLGRILIYAPTSVRRGEAYEIIKILLEGARAELPGGWWQQLAEKERTGPESRVLLVEELITRASLEVPCF</sequence>
<dbReference type="VEuPathDB" id="FungiDB:SPPG_06615"/>
<gene>
    <name evidence="8" type="ORF">SPPG_06615</name>
</gene>
<feature type="compositionally biased region" description="Polar residues" evidence="6">
    <location>
        <begin position="360"/>
        <end position="371"/>
    </location>
</feature>
<dbReference type="GO" id="GO:0008017">
    <property type="term" value="F:microtubule binding"/>
    <property type="evidence" value="ECO:0007669"/>
    <property type="project" value="TreeGrafter"/>
</dbReference>
<evidence type="ECO:0000256" key="5">
    <source>
        <dbReference type="ARBA" id="ARBA00022776"/>
    </source>
</evidence>
<dbReference type="GO" id="GO:0005815">
    <property type="term" value="C:microtubule organizing center"/>
    <property type="evidence" value="ECO:0007669"/>
    <property type="project" value="TreeGrafter"/>
</dbReference>
<feature type="compositionally biased region" description="Low complexity" evidence="6">
    <location>
        <begin position="397"/>
        <end position="412"/>
    </location>
</feature>
<dbReference type="InterPro" id="IPR016024">
    <property type="entry name" value="ARM-type_fold"/>
</dbReference>
<feature type="compositionally biased region" description="Polar residues" evidence="6">
    <location>
        <begin position="530"/>
        <end position="541"/>
    </location>
</feature>
<evidence type="ECO:0000256" key="4">
    <source>
        <dbReference type="ARBA" id="ARBA00022701"/>
    </source>
</evidence>
<reference evidence="8 9" key="1">
    <citation type="submission" date="2009-08" db="EMBL/GenBank/DDBJ databases">
        <title>The Genome Sequence of Spizellomyces punctatus strain DAOM BR117.</title>
        <authorList>
            <consortium name="The Broad Institute Genome Sequencing Platform"/>
            <person name="Russ C."/>
            <person name="Cuomo C."/>
            <person name="Shea T."/>
            <person name="Young S.K."/>
            <person name="Zeng Q."/>
            <person name="Koehrsen M."/>
            <person name="Haas B."/>
            <person name="Borodovsky M."/>
            <person name="Guigo R."/>
            <person name="Alvarado L."/>
            <person name="Berlin A."/>
            <person name="Bochicchio J."/>
            <person name="Borenstein D."/>
            <person name="Chapman S."/>
            <person name="Chen Z."/>
            <person name="Engels R."/>
            <person name="Freedman E."/>
            <person name="Gellesch M."/>
            <person name="Goldberg J."/>
            <person name="Griggs A."/>
            <person name="Gujja S."/>
            <person name="Heiman D."/>
            <person name="Hepburn T."/>
            <person name="Howarth C."/>
            <person name="Jen D."/>
            <person name="Larson L."/>
            <person name="Lewis B."/>
            <person name="Mehta T."/>
            <person name="Park D."/>
            <person name="Pearson M."/>
            <person name="Roberts A."/>
            <person name="Saif S."/>
            <person name="Shenoy N."/>
            <person name="Sisk P."/>
            <person name="Stolte C."/>
            <person name="Sykes S."/>
            <person name="Thomson T."/>
            <person name="Walk T."/>
            <person name="White J."/>
            <person name="Yandava C."/>
            <person name="Burger G."/>
            <person name="Gray M.W."/>
            <person name="Holland P.W.H."/>
            <person name="King N."/>
            <person name="Lang F.B.F."/>
            <person name="Roger A.J."/>
            <person name="Ruiz-Trillo I."/>
            <person name="Lander E."/>
            <person name="Nusbaum C."/>
        </authorList>
    </citation>
    <scope>NUCLEOTIDE SEQUENCE [LARGE SCALE GENOMIC DNA]</scope>
    <source>
        <strain evidence="8 9">DAOM BR117</strain>
    </source>
</reference>
<evidence type="ECO:0000256" key="1">
    <source>
        <dbReference type="ARBA" id="ARBA00004186"/>
    </source>
</evidence>
<feature type="compositionally biased region" description="Polar residues" evidence="6">
    <location>
        <begin position="475"/>
        <end position="501"/>
    </location>
</feature>
<dbReference type="InterPro" id="IPR011989">
    <property type="entry name" value="ARM-like"/>
</dbReference>
<accession>A0A0L0H9I7</accession>
<feature type="compositionally biased region" description="Polar residues" evidence="6">
    <location>
        <begin position="458"/>
        <end position="468"/>
    </location>
</feature>
<feature type="compositionally biased region" description="Low complexity" evidence="6">
    <location>
        <begin position="1"/>
        <end position="23"/>
    </location>
</feature>
<evidence type="ECO:0000259" key="7">
    <source>
        <dbReference type="Pfam" id="PF12348"/>
    </source>
</evidence>
<name>A0A0L0H9I7_SPIPD</name>
<dbReference type="PANTHER" id="PTHR21567">
    <property type="entry name" value="CLASP"/>
    <property type="match status" value="1"/>
</dbReference>
<dbReference type="GO" id="GO:0051301">
    <property type="term" value="P:cell division"/>
    <property type="evidence" value="ECO:0007669"/>
    <property type="project" value="UniProtKB-KW"/>
</dbReference>
<dbReference type="InterPro" id="IPR024395">
    <property type="entry name" value="CLASP_N_dom"/>
</dbReference>
<dbReference type="GeneID" id="27689906"/>
<keyword evidence="5" id="KW-0498">Mitosis</keyword>
<dbReference type="GO" id="GO:0090307">
    <property type="term" value="P:mitotic spindle assembly"/>
    <property type="evidence" value="ECO:0007669"/>
    <property type="project" value="TreeGrafter"/>
</dbReference>
<feature type="region of interest" description="Disordered" evidence="6">
    <location>
        <begin position="320"/>
        <end position="577"/>
    </location>
</feature>
<proteinExistence type="inferred from homology"/>
<feature type="compositionally biased region" description="Polar residues" evidence="6">
    <location>
        <begin position="416"/>
        <end position="426"/>
    </location>
</feature>
<dbReference type="EMBL" id="KQ257461">
    <property type="protein sequence ID" value="KNC98215.1"/>
    <property type="molecule type" value="Genomic_DNA"/>
</dbReference>
<dbReference type="Pfam" id="PF12348">
    <property type="entry name" value="CLASP_N"/>
    <property type="match status" value="1"/>
</dbReference>
<dbReference type="Proteomes" id="UP000053201">
    <property type="component" value="Unassembled WGS sequence"/>
</dbReference>
<evidence type="ECO:0000256" key="3">
    <source>
        <dbReference type="ARBA" id="ARBA00022618"/>
    </source>
</evidence>
<dbReference type="STRING" id="645134.A0A0L0H9I7"/>
<dbReference type="GO" id="GO:0005876">
    <property type="term" value="C:spindle microtubule"/>
    <property type="evidence" value="ECO:0007669"/>
    <property type="project" value="TreeGrafter"/>
</dbReference>
<feature type="compositionally biased region" description="Low complexity" evidence="6">
    <location>
        <begin position="439"/>
        <end position="452"/>
    </location>
</feature>
<dbReference type="Gene3D" id="1.25.10.10">
    <property type="entry name" value="Leucine-rich Repeat Variant"/>
    <property type="match status" value="1"/>
</dbReference>
<evidence type="ECO:0000313" key="9">
    <source>
        <dbReference type="Proteomes" id="UP000053201"/>
    </source>
</evidence>
<dbReference type="RefSeq" id="XP_016606255.1">
    <property type="nucleotide sequence ID" value="XM_016754815.1"/>
</dbReference>
<feature type="compositionally biased region" description="Low complexity" evidence="6">
    <location>
        <begin position="551"/>
        <end position="572"/>
    </location>
</feature>
<dbReference type="GO" id="GO:1990023">
    <property type="term" value="C:mitotic spindle midzone"/>
    <property type="evidence" value="ECO:0007669"/>
    <property type="project" value="TreeGrafter"/>
</dbReference>
<dbReference type="InParanoid" id="A0A0L0H9I7"/>
<dbReference type="OrthoDB" id="46159at2759"/>